<feature type="compositionally biased region" description="Basic and acidic residues" evidence="1">
    <location>
        <begin position="247"/>
        <end position="257"/>
    </location>
</feature>
<organism evidence="2 3">
    <name type="scientific">Papiliotrema laurentii</name>
    <name type="common">Cryptococcus laurentii</name>
    <dbReference type="NCBI Taxonomy" id="5418"/>
    <lineage>
        <taxon>Eukaryota</taxon>
        <taxon>Fungi</taxon>
        <taxon>Dikarya</taxon>
        <taxon>Basidiomycota</taxon>
        <taxon>Agaricomycotina</taxon>
        <taxon>Tremellomycetes</taxon>
        <taxon>Tremellales</taxon>
        <taxon>Rhynchogastremaceae</taxon>
        <taxon>Papiliotrema</taxon>
    </lineage>
</organism>
<proteinExistence type="predicted"/>
<dbReference type="AlphaFoldDB" id="A0AAD9CZC1"/>
<feature type="compositionally biased region" description="Low complexity" evidence="1">
    <location>
        <begin position="290"/>
        <end position="323"/>
    </location>
</feature>
<evidence type="ECO:0000256" key="1">
    <source>
        <dbReference type="SAM" id="MobiDB-lite"/>
    </source>
</evidence>
<evidence type="ECO:0000313" key="3">
    <source>
        <dbReference type="Proteomes" id="UP001182556"/>
    </source>
</evidence>
<keyword evidence="3" id="KW-1185">Reference proteome</keyword>
<feature type="compositionally biased region" description="Low complexity" evidence="1">
    <location>
        <begin position="206"/>
        <end position="224"/>
    </location>
</feature>
<feature type="region of interest" description="Disordered" evidence="1">
    <location>
        <begin position="384"/>
        <end position="453"/>
    </location>
</feature>
<comment type="caution">
    <text evidence="2">The sequence shown here is derived from an EMBL/GenBank/DDBJ whole genome shotgun (WGS) entry which is preliminary data.</text>
</comment>
<protein>
    <submittedName>
        <fullName evidence="2">Uncharacterized protein</fullName>
    </submittedName>
</protein>
<feature type="compositionally biased region" description="Polar residues" evidence="1">
    <location>
        <begin position="258"/>
        <end position="269"/>
    </location>
</feature>
<feature type="region of interest" description="Disordered" evidence="1">
    <location>
        <begin position="171"/>
        <end position="190"/>
    </location>
</feature>
<evidence type="ECO:0000313" key="2">
    <source>
        <dbReference type="EMBL" id="KAK1924425.1"/>
    </source>
</evidence>
<feature type="region of interest" description="Disordered" evidence="1">
    <location>
        <begin position="203"/>
        <end position="371"/>
    </location>
</feature>
<reference evidence="2" key="1">
    <citation type="submission" date="2023-02" db="EMBL/GenBank/DDBJ databases">
        <title>Identification and recombinant expression of a fungal hydrolase from Papiliotrema laurentii that hydrolyzes apple cutin and clears colloidal polyester polyurethane.</title>
        <authorList>
            <consortium name="DOE Joint Genome Institute"/>
            <person name="Roman V.A."/>
            <person name="Bojanowski C."/>
            <person name="Crable B.R."/>
            <person name="Wagner D.N."/>
            <person name="Hung C.S."/>
            <person name="Nadeau L.J."/>
            <person name="Schratz L."/>
            <person name="Haridas S."/>
            <person name="Pangilinan J."/>
            <person name="Lipzen A."/>
            <person name="Na H."/>
            <person name="Yan M."/>
            <person name="Ng V."/>
            <person name="Grigoriev I.V."/>
            <person name="Spatafora J.W."/>
            <person name="Barlow D."/>
            <person name="Biffinger J."/>
            <person name="Kelley-Loughnane N."/>
            <person name="Varaljay V.A."/>
            <person name="Crookes-Goodson W.J."/>
        </authorList>
    </citation>
    <scope>NUCLEOTIDE SEQUENCE</scope>
    <source>
        <strain evidence="2">5307AH</strain>
    </source>
</reference>
<dbReference type="EMBL" id="JAODAN010000005">
    <property type="protein sequence ID" value="KAK1924425.1"/>
    <property type="molecule type" value="Genomic_DNA"/>
</dbReference>
<feature type="compositionally biased region" description="Polar residues" evidence="1">
    <location>
        <begin position="16"/>
        <end position="30"/>
    </location>
</feature>
<feature type="region of interest" description="Disordered" evidence="1">
    <location>
        <begin position="1"/>
        <end position="44"/>
    </location>
</feature>
<accession>A0AAD9CZC1</accession>
<dbReference type="Proteomes" id="UP001182556">
    <property type="component" value="Unassembled WGS sequence"/>
</dbReference>
<sequence length="453" mass="49660">MTKLAFWKLPSRNKKQQAQPETPPTTLRRSNATKRRTAPIVAARESSLYRAEPSAYRSVSDGFTASHPTDPLYHLQENPSLFFPSPPPRLSVHWDHRHTDIWDDLFDYAETCRPGWNRSDPYDQPSHRTEPAAFTCYSQLDLSETAREKRTGLKESVLGLKGRFMRSEIWSSKTPEMSTPPSVPPRSRLRSQAPPTYLLEVDEPIPESTPSLSASSSSEHGSPPLVSPSETIVFGRKKRPGLSQDPLRVKDGAEPRRSTSGVYTPTTFPGPQGPRPSHYPSHVYTPSNFSLHSTHPSYSSSGPSRSSSISSGDSDSPGTPSSRLSGFSGRAMTGLRRISQQIPKISPPPREQNLSAANWVPKTPPSAHSAYSVHSPVLHPLSPVSPTSPYSHGLGVGLAENNGRTSRPAVLFDDSENKTSPQSKTKRKPVPKILDDQVVAPMGALEIKDSQSA</sequence>
<gene>
    <name evidence="2" type="ORF">DB88DRAFT_286400</name>
</gene>
<name>A0AAD9CZC1_PAPLA</name>